<keyword evidence="5 9" id="KW-1133">Transmembrane helix</keyword>
<proteinExistence type="evidence at transcript level"/>
<dbReference type="PANTHER" id="PTHR42643:SF24">
    <property type="entry name" value="IONOTROPIC RECEPTOR 60A"/>
    <property type="match status" value="1"/>
</dbReference>
<evidence type="ECO:0000313" key="11">
    <source>
        <dbReference type="EMBL" id="AST36238.1"/>
    </source>
</evidence>
<organism evidence="11">
    <name type="scientific">Hedya nubiferana</name>
    <dbReference type="NCBI Taxonomy" id="572853"/>
    <lineage>
        <taxon>Eukaryota</taxon>
        <taxon>Metazoa</taxon>
        <taxon>Ecdysozoa</taxon>
        <taxon>Arthropoda</taxon>
        <taxon>Hexapoda</taxon>
        <taxon>Insecta</taxon>
        <taxon>Pterygota</taxon>
        <taxon>Neoptera</taxon>
        <taxon>Endopterygota</taxon>
        <taxon>Lepidoptera</taxon>
        <taxon>Glossata</taxon>
        <taxon>Ditrysia</taxon>
        <taxon>Tortricoidea</taxon>
        <taxon>Tortricidae</taxon>
        <taxon>Olethreutinae</taxon>
        <taxon>Olethreutini</taxon>
        <taxon>Hedya</taxon>
    </lineage>
</organism>
<dbReference type="Gene3D" id="1.10.287.70">
    <property type="match status" value="1"/>
</dbReference>
<feature type="transmembrane region" description="Helical" evidence="9">
    <location>
        <begin position="374"/>
        <end position="394"/>
    </location>
</feature>
<dbReference type="InterPro" id="IPR052192">
    <property type="entry name" value="Insect_Ionotropic_Sensory_Rcpt"/>
</dbReference>
<evidence type="ECO:0000256" key="1">
    <source>
        <dbReference type="ARBA" id="ARBA00004651"/>
    </source>
</evidence>
<evidence type="ECO:0000256" key="4">
    <source>
        <dbReference type="ARBA" id="ARBA00022692"/>
    </source>
</evidence>
<keyword evidence="4 9" id="KW-0812">Transmembrane</keyword>
<dbReference type="GO" id="GO:0005886">
    <property type="term" value="C:plasma membrane"/>
    <property type="evidence" value="ECO:0007669"/>
    <property type="project" value="UniProtKB-SubCell"/>
</dbReference>
<feature type="domain" description="Ionotropic glutamate receptor C-terminal" evidence="10">
    <location>
        <begin position="374"/>
        <end position="622"/>
    </location>
</feature>
<comment type="similarity">
    <text evidence="2">Belongs to the glutamate-gated ion channel (TC 1.A.10.1) family.</text>
</comment>
<reference evidence="11" key="1">
    <citation type="journal article" date="2017" name="Sci. Rep.">
        <title>Antennal transcriptomes of three tortricid moths reveal putative conserved chemosensory receptors for social and habitat olfactory cues.</title>
        <authorList>
            <person name="Gonzalez F."/>
            <person name="Witzgall P."/>
            <person name="Walker W.B."/>
        </authorList>
    </citation>
    <scope>NUCLEOTIDE SEQUENCE</scope>
</reference>
<dbReference type="InterPro" id="IPR001320">
    <property type="entry name" value="Iontro_rcpt_C"/>
</dbReference>
<feature type="transmembrane region" description="Helical" evidence="9">
    <location>
        <begin position="430"/>
        <end position="450"/>
    </location>
</feature>
<dbReference type="Pfam" id="PF00060">
    <property type="entry name" value="Lig_chan"/>
    <property type="match status" value="1"/>
</dbReference>
<feature type="transmembrane region" description="Helical" evidence="9">
    <location>
        <begin position="615"/>
        <end position="635"/>
    </location>
</feature>
<dbReference type="GO" id="GO:0050906">
    <property type="term" value="P:detection of stimulus involved in sensory perception"/>
    <property type="evidence" value="ECO:0007669"/>
    <property type="project" value="UniProtKB-ARBA"/>
</dbReference>
<evidence type="ECO:0000256" key="8">
    <source>
        <dbReference type="ARBA" id="ARBA00023180"/>
    </source>
</evidence>
<evidence type="ECO:0000256" key="3">
    <source>
        <dbReference type="ARBA" id="ARBA00022475"/>
    </source>
</evidence>
<dbReference type="GO" id="GO:0015276">
    <property type="term" value="F:ligand-gated monoatomic ion channel activity"/>
    <property type="evidence" value="ECO:0007669"/>
    <property type="project" value="InterPro"/>
</dbReference>
<accession>A0A223HCY3</accession>
<evidence type="ECO:0000256" key="7">
    <source>
        <dbReference type="ARBA" id="ARBA00023170"/>
    </source>
</evidence>
<dbReference type="EMBL" id="KY283578">
    <property type="protein sequence ID" value="AST36238.1"/>
    <property type="molecule type" value="mRNA"/>
</dbReference>
<keyword evidence="8" id="KW-0325">Glycoprotein</keyword>
<keyword evidence="6 9" id="KW-0472">Membrane</keyword>
<dbReference type="SUPFAM" id="SSF53850">
    <property type="entry name" value="Periplasmic binding protein-like II"/>
    <property type="match status" value="1"/>
</dbReference>
<keyword evidence="7 11" id="KW-0675">Receptor</keyword>
<comment type="subcellular location">
    <subcellularLocation>
        <location evidence="1">Cell membrane</location>
        <topology evidence="1">Multi-pass membrane protein</topology>
    </subcellularLocation>
</comment>
<keyword evidence="3" id="KW-1003">Cell membrane</keyword>
<dbReference type="AlphaFoldDB" id="A0A223HCY3"/>
<evidence type="ECO:0000256" key="5">
    <source>
        <dbReference type="ARBA" id="ARBA00022989"/>
    </source>
</evidence>
<gene>
    <name evidence="11" type="primary">IR</name>
</gene>
<dbReference type="PANTHER" id="PTHR42643">
    <property type="entry name" value="IONOTROPIC RECEPTOR 20A-RELATED"/>
    <property type="match status" value="1"/>
</dbReference>
<sequence length="658" mass="75139">MIPLSLLPDSSKMHSRLFLSYLCFIHFSAAKSENPLLMASGNSGQIEEIAECVLKLSAKYFVEKKALSGSIVIININSYASTTQRLLLRTIHSGIKYSIMVKDSFYKHANASHFPEKAKNYMLILEEKSELVRNILQLNKLPTWNPLAKAIILYQLLPGEDGETISKRFINELRDYKLLKSIIFIFSPDDAELISYTWSPYSDTNCGGECDSVYILDKCKKSIVRQKNPQKETFPLNMKKCPLVTYAIVSEPYVMPPVRKLTDTNYDDAYEFQKGGEINLVKLISEFTNMSLIVRISDVPENWGLIYSNGTATGAYAVLRNDSVDLVIGDIEVTRTIRKWFHPTVSYTQDEMTWCVPKSAQASTWNNLVIIFQWTTWVATFLSIVLMGLVFHYIYYVENNRMVTKLPTNSMLYTFSMLLGWGASFRPKTATFRVLIFAWLFFGMIMSISYESFLRTFLMHPRYERQISSETDLIESGIPLGGRAIYRSYFETNNASSFYLYRKYISTSFAEGIQRAALNRNFAVVASRRQAEYQDQKLGKGEQLVYCFKEGSNLYKYGVVLLARRWFPLLARFNNIIRSVSENGLIDKWNQELFIHKVGGVESTGNIAPLGIQHLLGAFMFIGIMYAVSVAVFLGEVLLSVLAKRRAYKVSVHTVKLI</sequence>
<evidence type="ECO:0000259" key="10">
    <source>
        <dbReference type="Pfam" id="PF00060"/>
    </source>
</evidence>
<evidence type="ECO:0000256" key="6">
    <source>
        <dbReference type="ARBA" id="ARBA00023136"/>
    </source>
</evidence>
<protein>
    <submittedName>
        <fullName evidence="11">Putative ionotropic receptor IR87a</fullName>
    </submittedName>
</protein>
<evidence type="ECO:0000256" key="2">
    <source>
        <dbReference type="ARBA" id="ARBA00008685"/>
    </source>
</evidence>
<evidence type="ECO:0000256" key="9">
    <source>
        <dbReference type="SAM" id="Phobius"/>
    </source>
</evidence>
<name>A0A223HCY3_9NEOP</name>